<evidence type="ECO:0000256" key="4">
    <source>
        <dbReference type="ARBA" id="ARBA00022803"/>
    </source>
</evidence>
<comment type="similarity">
    <text evidence="1">Belongs to the TTC38 family.</text>
</comment>
<organism evidence="5 6">
    <name type="scientific">Steinernema glaseri</name>
    <dbReference type="NCBI Taxonomy" id="37863"/>
    <lineage>
        <taxon>Eukaryota</taxon>
        <taxon>Metazoa</taxon>
        <taxon>Ecdysozoa</taxon>
        <taxon>Nematoda</taxon>
        <taxon>Chromadorea</taxon>
        <taxon>Rhabditida</taxon>
        <taxon>Tylenchina</taxon>
        <taxon>Panagrolaimomorpha</taxon>
        <taxon>Strongyloidoidea</taxon>
        <taxon>Steinernematidae</taxon>
        <taxon>Steinernema</taxon>
    </lineage>
</organism>
<name>A0A1I7ZUJ3_9BILA</name>
<dbReference type="SUPFAM" id="SSF48452">
    <property type="entry name" value="TPR-like"/>
    <property type="match status" value="1"/>
</dbReference>
<sequence length="511" mass="58299">MLALLRQTRLTSPLTVRFVTGRTQIAMCADWCATNLRDCQSWKEEGLEMTTTSNEAVKMFDASLRQLVSWINCDQLGGIEKTLSKMTAADPEAIMGHVLTLGLNALGTGKSLYRDVDYVKNLEDMVKNAEKKGNKREKLHAQAVMHFAKGEMNSACVLWERILAEHPNDLLALKFAHDGYFFLGDKYNKRDSVARVIDKWDKNAPCYSYLHGMYAFGLEECGEYEESEKQGRMALELQPQDCWATHAVAHCYEMSSQYNEGIKFMESTVKDWSPCFMLACHNYWHTALFYIEKGDYESALALFDREVDKRYASSGHMLDMVDAASLLFRLELEGVKVGDRWLSLFERIKGHVDDQALGFNEAHMTMVFTQVGSEEFVDLHREATERFLSGNSRGDQYHVIKCITQPIGEAIVAFGKGDYNTAAEVMYPLRHCVYQMGGSHAQRDIFTLILIHACIRSEDPAKKAWLCDVLEERRRLKTDSTLIERLSTMYKEAHIEDVLKHSYSGNVSMYV</sequence>
<evidence type="ECO:0000256" key="1">
    <source>
        <dbReference type="ARBA" id="ARBA00005857"/>
    </source>
</evidence>
<dbReference type="AlphaFoldDB" id="A0A1I7ZUJ3"/>
<dbReference type="Gene3D" id="1.25.40.10">
    <property type="entry name" value="Tetratricopeptide repeat domain"/>
    <property type="match status" value="1"/>
</dbReference>
<dbReference type="WBParaSite" id="L893_g29958.t1">
    <property type="protein sequence ID" value="L893_g29958.t1"/>
    <property type="gene ID" value="L893_g29958"/>
</dbReference>
<evidence type="ECO:0000313" key="5">
    <source>
        <dbReference type="Proteomes" id="UP000095287"/>
    </source>
</evidence>
<dbReference type="PANTHER" id="PTHR16263">
    <property type="entry name" value="TETRATRICOPEPTIDE REPEAT PROTEIN 38"/>
    <property type="match status" value="1"/>
</dbReference>
<keyword evidence="4" id="KW-0802">TPR repeat</keyword>
<keyword evidence="5" id="KW-1185">Reference proteome</keyword>
<accession>A0A1I7ZUJ3</accession>
<evidence type="ECO:0000256" key="3">
    <source>
        <dbReference type="ARBA" id="ARBA00022737"/>
    </source>
</evidence>
<dbReference type="PANTHER" id="PTHR16263:SF4">
    <property type="entry name" value="TETRATRICOPEPTIDE REPEAT PROTEIN 38"/>
    <property type="match status" value="1"/>
</dbReference>
<dbReference type="Proteomes" id="UP000095287">
    <property type="component" value="Unplaced"/>
</dbReference>
<proteinExistence type="inferred from homology"/>
<protein>
    <recommendedName>
        <fullName evidence="2">Tetratricopeptide repeat protein 38</fullName>
    </recommendedName>
</protein>
<dbReference type="InterPro" id="IPR033891">
    <property type="entry name" value="TTC38"/>
</dbReference>
<evidence type="ECO:0000313" key="6">
    <source>
        <dbReference type="WBParaSite" id="L893_g29958.t1"/>
    </source>
</evidence>
<dbReference type="CDD" id="cd05804">
    <property type="entry name" value="StaR_like"/>
    <property type="match status" value="1"/>
</dbReference>
<keyword evidence="3" id="KW-0677">Repeat</keyword>
<dbReference type="InterPro" id="IPR011990">
    <property type="entry name" value="TPR-like_helical_dom_sf"/>
</dbReference>
<evidence type="ECO:0000256" key="2">
    <source>
        <dbReference type="ARBA" id="ARBA00019992"/>
    </source>
</evidence>
<reference evidence="6" key="1">
    <citation type="submission" date="2016-11" db="UniProtKB">
        <authorList>
            <consortium name="WormBaseParasite"/>
        </authorList>
    </citation>
    <scope>IDENTIFICATION</scope>
</reference>